<name>A0AA39GWN9_9BILA</name>
<proteinExistence type="predicted"/>
<feature type="domain" description="DUF7042" evidence="3">
    <location>
        <begin position="298"/>
        <end position="421"/>
    </location>
</feature>
<reference evidence="5" key="1">
    <citation type="submission" date="2023-06" db="EMBL/GenBank/DDBJ databases">
        <title>Genomic analysis of the entomopathogenic nematode Steinernema hermaphroditum.</title>
        <authorList>
            <person name="Schwarz E.M."/>
            <person name="Heppert J.K."/>
            <person name="Baniya A."/>
            <person name="Schwartz H.T."/>
            <person name="Tan C.-H."/>
            <person name="Antoshechkin I."/>
            <person name="Sternberg P.W."/>
            <person name="Goodrich-Blair H."/>
            <person name="Dillman A.R."/>
        </authorList>
    </citation>
    <scope>NUCLEOTIDE SEQUENCE</scope>
    <source>
        <strain evidence="5">PS9179</strain>
        <tissue evidence="5">Whole animal</tissue>
    </source>
</reference>
<gene>
    <name evidence="5" type="ORF">QR680_000238</name>
</gene>
<evidence type="ECO:0000256" key="2">
    <source>
        <dbReference type="SAM" id="MobiDB-lite"/>
    </source>
</evidence>
<evidence type="ECO:0000313" key="6">
    <source>
        <dbReference type="Proteomes" id="UP001175271"/>
    </source>
</evidence>
<evidence type="ECO:0000313" key="5">
    <source>
        <dbReference type="EMBL" id="KAK0393492.1"/>
    </source>
</evidence>
<dbReference type="InterPro" id="IPR055470">
    <property type="entry name" value="DUF7042"/>
</dbReference>
<keyword evidence="6" id="KW-1185">Reference proteome</keyword>
<evidence type="ECO:0000259" key="4">
    <source>
        <dbReference type="Pfam" id="PF23070"/>
    </source>
</evidence>
<dbReference type="InterPro" id="IPR055471">
    <property type="entry name" value="DUF7043"/>
</dbReference>
<dbReference type="AlphaFoldDB" id="A0AA39GWN9"/>
<feature type="compositionally biased region" description="Polar residues" evidence="2">
    <location>
        <begin position="58"/>
        <end position="76"/>
    </location>
</feature>
<accession>A0AA39GWN9</accession>
<keyword evidence="1" id="KW-0175">Coiled coil</keyword>
<dbReference type="PANTHER" id="PTHR22255">
    <property type="entry name" value="LP06548P"/>
    <property type="match status" value="1"/>
</dbReference>
<comment type="caution">
    <text evidence="5">The sequence shown here is derived from an EMBL/GenBank/DDBJ whole genome shotgun (WGS) entry which is preliminary data.</text>
</comment>
<dbReference type="Pfam" id="PF23070">
    <property type="entry name" value="DUF7043"/>
    <property type="match status" value="1"/>
</dbReference>
<evidence type="ECO:0000256" key="1">
    <source>
        <dbReference type="SAM" id="Coils"/>
    </source>
</evidence>
<feature type="coiled-coil region" evidence="1">
    <location>
        <begin position="120"/>
        <end position="149"/>
    </location>
</feature>
<sequence length="675" mass="76252">MEFTKKVTNPNLRIEMNIDVKPPVTGDKRCTSPAEAQEQPEAKIRRIEQSFAKPVTSPGESTSNPGTPRCSTSKGQAQRRFTYHDADAVPLFAEHRGGTSFHRYPSREQVKQVQDECFNVMEAQFERDLEEAEREMAEEEKAAAKIPKQLADVPEQCDLAWSGKWHVHDRAHAVLINGTYVETLGSCVAANAQRNEYIFSLKTLVVAFVALIDAATLLSGGVTSHFKNNALFFNRLNSSGECTRCAIFFPMHENILRYKSTSCLAERDSSSLDVAYLCRNFFRGDTPMVTLFRADAKTEECGLVTPANLTYQTPTGHCTSRISSLTECSSTNRFRITYQACPEVPHSETHGVEFRCIGSWSSFGQKFTAIKIVNQLGVPTSATYRCLIHEQQSAHGRIGISADSSCQELTQLSSASTIITYKADAKVIPFCKFPHFHKRPWQSIVTEHNHTFDDGEWLETWGDKVYARSLCIQHEDYGHMQKFVVFVKRNCDLGYQCVKIIKRKHHIIDVIRGPLMAYESGSCDNIDHHMETLVISDRREKCPWRGQMIISQCSEYSIRMGCLDEEHAEFNPHCQQRDPSAMSCVGHWSESESTYLITKDLKHKKLGCSVYSRKPDGSFHVQSFSHVGCQPIALSRTRPEYEFNATHHEHCGPNRGAASFQISLSFLLLGFFCLF</sequence>
<feature type="domain" description="DUF7043" evidence="4">
    <location>
        <begin position="430"/>
        <end position="525"/>
    </location>
</feature>
<dbReference type="Pfam" id="PF23069">
    <property type="entry name" value="DUF7042"/>
    <property type="match status" value="1"/>
</dbReference>
<dbReference type="PANTHER" id="PTHR22255:SF9">
    <property type="entry name" value="LP06548P"/>
    <property type="match status" value="1"/>
</dbReference>
<feature type="region of interest" description="Disordered" evidence="2">
    <location>
        <begin position="22"/>
        <end position="77"/>
    </location>
</feature>
<organism evidence="5 6">
    <name type="scientific">Steinernema hermaphroditum</name>
    <dbReference type="NCBI Taxonomy" id="289476"/>
    <lineage>
        <taxon>Eukaryota</taxon>
        <taxon>Metazoa</taxon>
        <taxon>Ecdysozoa</taxon>
        <taxon>Nematoda</taxon>
        <taxon>Chromadorea</taxon>
        <taxon>Rhabditida</taxon>
        <taxon>Tylenchina</taxon>
        <taxon>Panagrolaimomorpha</taxon>
        <taxon>Strongyloidoidea</taxon>
        <taxon>Steinernematidae</taxon>
        <taxon>Steinernema</taxon>
    </lineage>
</organism>
<protein>
    <submittedName>
        <fullName evidence="5">Uncharacterized protein</fullName>
    </submittedName>
</protein>
<dbReference type="Proteomes" id="UP001175271">
    <property type="component" value="Unassembled WGS sequence"/>
</dbReference>
<dbReference type="EMBL" id="JAUCMV010000005">
    <property type="protein sequence ID" value="KAK0393492.1"/>
    <property type="molecule type" value="Genomic_DNA"/>
</dbReference>
<evidence type="ECO:0000259" key="3">
    <source>
        <dbReference type="Pfam" id="PF23069"/>
    </source>
</evidence>